<dbReference type="OrthoDB" id="10006379at2"/>
<gene>
    <name evidence="2" type="ORF">ATK06_0452</name>
</gene>
<proteinExistence type="predicted"/>
<accession>A0A2A9DM08</accession>
<dbReference type="AlphaFoldDB" id="A0A2A9DM08"/>
<name>A0A2A9DM08_9CORY</name>
<dbReference type="RefSeq" id="WP_098388769.1">
    <property type="nucleotide sequence ID" value="NZ_LS483464.1"/>
</dbReference>
<feature type="region of interest" description="Disordered" evidence="1">
    <location>
        <begin position="114"/>
        <end position="135"/>
    </location>
</feature>
<sequence>MGTQPLDLMDLALAFDAGEPQEITLKGKIISIKRRFTGAEVSTYMSFYEPSHLAQATDQRAWIIDQIKLLSDSPKKVIAEFVDEILQLSQVEVSRILVAIGKLAGLREGSGDFLPGPVGTTTLPNLPADSSNNTD</sequence>
<organism evidence="2 3">
    <name type="scientific">Corynebacterium renale</name>
    <dbReference type="NCBI Taxonomy" id="1724"/>
    <lineage>
        <taxon>Bacteria</taxon>
        <taxon>Bacillati</taxon>
        <taxon>Actinomycetota</taxon>
        <taxon>Actinomycetes</taxon>
        <taxon>Mycobacteriales</taxon>
        <taxon>Corynebacteriaceae</taxon>
        <taxon>Corynebacterium</taxon>
    </lineage>
</organism>
<evidence type="ECO:0000313" key="2">
    <source>
        <dbReference type="EMBL" id="PFG27396.1"/>
    </source>
</evidence>
<dbReference type="EMBL" id="PDJF01000001">
    <property type="protein sequence ID" value="PFG27396.1"/>
    <property type="molecule type" value="Genomic_DNA"/>
</dbReference>
<evidence type="ECO:0000313" key="3">
    <source>
        <dbReference type="Proteomes" id="UP000221653"/>
    </source>
</evidence>
<dbReference type="Proteomes" id="UP000221653">
    <property type="component" value="Unassembled WGS sequence"/>
</dbReference>
<reference evidence="2 3" key="1">
    <citation type="submission" date="2017-10" db="EMBL/GenBank/DDBJ databases">
        <title>Sequencing the genomes of 1000 actinobacteria strains.</title>
        <authorList>
            <person name="Klenk H.-P."/>
        </authorList>
    </citation>
    <scope>NUCLEOTIDE SEQUENCE [LARGE SCALE GENOMIC DNA]</scope>
    <source>
        <strain evidence="2 3">DSM 20688</strain>
    </source>
</reference>
<feature type="compositionally biased region" description="Polar residues" evidence="1">
    <location>
        <begin position="119"/>
        <end position="135"/>
    </location>
</feature>
<comment type="caution">
    <text evidence="2">The sequence shown here is derived from an EMBL/GenBank/DDBJ whole genome shotgun (WGS) entry which is preliminary data.</text>
</comment>
<dbReference type="STRING" id="1724.GCA_001044175_00767"/>
<evidence type="ECO:0000256" key="1">
    <source>
        <dbReference type="SAM" id="MobiDB-lite"/>
    </source>
</evidence>
<keyword evidence="3" id="KW-1185">Reference proteome</keyword>
<protein>
    <submittedName>
        <fullName evidence="2">Uncharacterized protein</fullName>
    </submittedName>
</protein>